<sequence length="102" mass="11156">MYITLKDLMLDSNFRGGGISVVKYVRTSIDNCYITHFTTDGIFVQSGHETYIRNLFLDQHITTGGERNFCGTAINLVGNDNAVTDVVIFSANIGIMVSGQAS</sequence>
<dbReference type="SUPFAM" id="SSF51126">
    <property type="entry name" value="Pectin lyase-like"/>
    <property type="match status" value="1"/>
</dbReference>
<dbReference type="PANTHER" id="PTHR33928:SF7">
    <property type="entry name" value="POLYGALACTURONASE QRT3"/>
    <property type="match status" value="1"/>
</dbReference>
<name>A0AAE0AC46_9ROSI</name>
<reference evidence="1" key="1">
    <citation type="journal article" date="2023" name="Plant J.">
        <title>Genome sequences and population genomics provide insights into the demographic history, inbreeding, and mutation load of two 'living fossil' tree species of Dipteronia.</title>
        <authorList>
            <person name="Feng Y."/>
            <person name="Comes H.P."/>
            <person name="Chen J."/>
            <person name="Zhu S."/>
            <person name="Lu R."/>
            <person name="Zhang X."/>
            <person name="Li P."/>
            <person name="Qiu J."/>
            <person name="Olsen K.M."/>
            <person name="Qiu Y."/>
        </authorList>
    </citation>
    <scope>NUCLEOTIDE SEQUENCE</scope>
    <source>
        <strain evidence="1">NBL</strain>
    </source>
</reference>
<dbReference type="AlphaFoldDB" id="A0AAE0AC46"/>
<organism evidence="1 2">
    <name type="scientific">Dipteronia sinensis</name>
    <dbReference type="NCBI Taxonomy" id="43782"/>
    <lineage>
        <taxon>Eukaryota</taxon>
        <taxon>Viridiplantae</taxon>
        <taxon>Streptophyta</taxon>
        <taxon>Embryophyta</taxon>
        <taxon>Tracheophyta</taxon>
        <taxon>Spermatophyta</taxon>
        <taxon>Magnoliopsida</taxon>
        <taxon>eudicotyledons</taxon>
        <taxon>Gunneridae</taxon>
        <taxon>Pentapetalae</taxon>
        <taxon>rosids</taxon>
        <taxon>malvids</taxon>
        <taxon>Sapindales</taxon>
        <taxon>Sapindaceae</taxon>
        <taxon>Hippocastanoideae</taxon>
        <taxon>Acereae</taxon>
        <taxon>Dipteronia</taxon>
    </lineage>
</organism>
<keyword evidence="2" id="KW-1185">Reference proteome</keyword>
<evidence type="ECO:0000313" key="2">
    <source>
        <dbReference type="Proteomes" id="UP001281410"/>
    </source>
</evidence>
<dbReference type="PANTHER" id="PTHR33928">
    <property type="entry name" value="POLYGALACTURONASE QRT3"/>
    <property type="match status" value="1"/>
</dbReference>
<comment type="caution">
    <text evidence="1">The sequence shown here is derived from an EMBL/GenBank/DDBJ whole genome shotgun (WGS) entry which is preliminary data.</text>
</comment>
<dbReference type="Proteomes" id="UP001281410">
    <property type="component" value="Unassembled WGS sequence"/>
</dbReference>
<dbReference type="InterPro" id="IPR011050">
    <property type="entry name" value="Pectin_lyase_fold/virulence"/>
</dbReference>
<protein>
    <submittedName>
        <fullName evidence="1">Uncharacterized protein</fullName>
    </submittedName>
</protein>
<proteinExistence type="predicted"/>
<evidence type="ECO:0000313" key="1">
    <source>
        <dbReference type="EMBL" id="KAK3211226.1"/>
    </source>
</evidence>
<dbReference type="InterPro" id="IPR039279">
    <property type="entry name" value="QRT3-like"/>
</dbReference>
<dbReference type="GO" id="GO:0004650">
    <property type="term" value="F:polygalacturonase activity"/>
    <property type="evidence" value="ECO:0007669"/>
    <property type="project" value="InterPro"/>
</dbReference>
<dbReference type="EMBL" id="JANJYJ010000005">
    <property type="protein sequence ID" value="KAK3211226.1"/>
    <property type="molecule type" value="Genomic_DNA"/>
</dbReference>
<gene>
    <name evidence="1" type="ORF">Dsin_015932</name>
</gene>
<accession>A0AAE0AC46</accession>